<dbReference type="STRING" id="77586.A0A0D9XTI3"/>
<dbReference type="InterPro" id="IPR024593">
    <property type="entry name" value="DUF3444"/>
</dbReference>
<reference evidence="4" key="2">
    <citation type="submission" date="2013-12" db="EMBL/GenBank/DDBJ databases">
        <authorList>
            <person name="Yu Y."/>
            <person name="Lee S."/>
            <person name="de Baynast K."/>
            <person name="Wissotski M."/>
            <person name="Liu L."/>
            <person name="Talag J."/>
            <person name="Goicoechea J."/>
            <person name="Angelova A."/>
            <person name="Jetty R."/>
            <person name="Kudrna D."/>
            <person name="Golser W."/>
            <person name="Rivera L."/>
            <person name="Zhang J."/>
            <person name="Wing R."/>
        </authorList>
    </citation>
    <scope>NUCLEOTIDE SEQUENCE</scope>
</reference>
<dbReference type="CDD" id="cd06257">
    <property type="entry name" value="DnaJ"/>
    <property type="match status" value="1"/>
</dbReference>
<evidence type="ECO:0000313" key="3">
    <source>
        <dbReference type="EnsemblPlants" id="LPERR11G14460.1"/>
    </source>
</evidence>
<dbReference type="PRINTS" id="PR00625">
    <property type="entry name" value="JDOMAIN"/>
</dbReference>
<reference evidence="3" key="3">
    <citation type="submission" date="2015-04" db="UniProtKB">
        <authorList>
            <consortium name="EnsemblPlants"/>
        </authorList>
    </citation>
    <scope>IDENTIFICATION</scope>
</reference>
<dbReference type="PROSITE" id="PS00636">
    <property type="entry name" value="DNAJ_1"/>
    <property type="match status" value="1"/>
</dbReference>
<dbReference type="SUPFAM" id="SSF46565">
    <property type="entry name" value="Chaperone J-domain"/>
    <property type="match status" value="1"/>
</dbReference>
<evidence type="ECO:0000259" key="2">
    <source>
        <dbReference type="PROSITE" id="PS50076"/>
    </source>
</evidence>
<organism evidence="3 4">
    <name type="scientific">Leersia perrieri</name>
    <dbReference type="NCBI Taxonomy" id="77586"/>
    <lineage>
        <taxon>Eukaryota</taxon>
        <taxon>Viridiplantae</taxon>
        <taxon>Streptophyta</taxon>
        <taxon>Embryophyta</taxon>
        <taxon>Tracheophyta</taxon>
        <taxon>Spermatophyta</taxon>
        <taxon>Magnoliopsida</taxon>
        <taxon>Liliopsida</taxon>
        <taxon>Poales</taxon>
        <taxon>Poaceae</taxon>
        <taxon>BOP clade</taxon>
        <taxon>Oryzoideae</taxon>
        <taxon>Oryzeae</taxon>
        <taxon>Oryzinae</taxon>
        <taxon>Leersia</taxon>
    </lineage>
</organism>
<dbReference type="InterPro" id="IPR036869">
    <property type="entry name" value="J_dom_sf"/>
</dbReference>
<dbReference type="Pfam" id="PF00226">
    <property type="entry name" value="DnaJ"/>
    <property type="match status" value="1"/>
</dbReference>
<protein>
    <recommendedName>
        <fullName evidence="2">J domain-containing protein</fullName>
    </recommendedName>
</protein>
<dbReference type="Gene3D" id="1.10.287.110">
    <property type="entry name" value="DnaJ domain"/>
    <property type="match status" value="1"/>
</dbReference>
<dbReference type="GO" id="GO:0005783">
    <property type="term" value="C:endoplasmic reticulum"/>
    <property type="evidence" value="ECO:0007669"/>
    <property type="project" value="UniProtKB-ARBA"/>
</dbReference>
<accession>A0A0D9XTI3</accession>
<feature type="compositionally biased region" description="Polar residues" evidence="1">
    <location>
        <begin position="441"/>
        <end position="451"/>
    </location>
</feature>
<dbReference type="HOGENOM" id="CLU_004676_2_0_1"/>
<dbReference type="PANTHER" id="PTHR47374:SF5">
    <property type="entry name" value="J DOMAIN-CONTAINING PROTEIN"/>
    <property type="match status" value="1"/>
</dbReference>
<dbReference type="PANTHER" id="PTHR47374">
    <property type="entry name" value="ENDOSOME ANTIGEN-LIKE PROTEIN, PUTATIVE (DUF3444)-RELATED"/>
    <property type="match status" value="1"/>
</dbReference>
<dbReference type="SMART" id="SM00271">
    <property type="entry name" value="DnaJ"/>
    <property type="match status" value="1"/>
</dbReference>
<evidence type="ECO:0000256" key="1">
    <source>
        <dbReference type="SAM" id="MobiDB-lite"/>
    </source>
</evidence>
<dbReference type="InterPro" id="IPR018253">
    <property type="entry name" value="DnaJ_domain_CS"/>
</dbReference>
<evidence type="ECO:0000313" key="4">
    <source>
        <dbReference type="Proteomes" id="UP000032180"/>
    </source>
</evidence>
<feature type="compositionally biased region" description="Polar residues" evidence="1">
    <location>
        <begin position="212"/>
        <end position="224"/>
    </location>
</feature>
<dbReference type="PROSITE" id="PS50076">
    <property type="entry name" value="DNAJ_2"/>
    <property type="match status" value="1"/>
</dbReference>
<feature type="region of interest" description="Disordered" evidence="1">
    <location>
        <begin position="204"/>
        <end position="224"/>
    </location>
</feature>
<proteinExistence type="predicted"/>
<dbReference type="EnsemblPlants" id="LPERR11G14460.1">
    <property type="protein sequence ID" value="LPERR11G14460.1"/>
    <property type="gene ID" value="LPERR11G14460"/>
</dbReference>
<dbReference type="Proteomes" id="UP000032180">
    <property type="component" value="Chromosome 11"/>
</dbReference>
<name>A0A0D9XTI3_9ORYZ</name>
<dbReference type="AlphaFoldDB" id="A0A0D9XTI3"/>
<dbReference type="InterPro" id="IPR001623">
    <property type="entry name" value="DnaJ_domain"/>
</dbReference>
<reference evidence="3 4" key="1">
    <citation type="submission" date="2012-08" db="EMBL/GenBank/DDBJ databases">
        <title>Oryza genome evolution.</title>
        <authorList>
            <person name="Wing R.A."/>
        </authorList>
    </citation>
    <scope>NUCLEOTIDE SEQUENCE</scope>
</reference>
<keyword evidence="4" id="KW-1185">Reference proteome</keyword>
<dbReference type="eggNOG" id="ENOG502QS8C">
    <property type="taxonomic scope" value="Eukaryota"/>
</dbReference>
<dbReference type="Pfam" id="PF11926">
    <property type="entry name" value="DUF3444"/>
    <property type="match status" value="2"/>
</dbReference>
<dbReference type="Gramene" id="LPERR11G14460.1">
    <property type="protein sequence ID" value="LPERR11G14460.1"/>
    <property type="gene ID" value="LPERR11G14460"/>
</dbReference>
<sequence length="1079" mass="121241">MGSVWFPAPGLTRLNRYHTPMFGWVHVGLSLAHPIHEALLGLAPRKRDWDPFLPSQAQVGCTNEMITSLMECNREEALRAREIAVKKLRNRDFVVARKIAIKAQRLFPELENISQLLTTCEVLSSADTKISGDLDWYGILQVNKTADESEIRRQYNRLSYWLHPDNNTLFGAEDAFRFVSEAHSVLSDHVKRSQYDIKRQCASREVDAEATQPPNKTDANTSNDGLIPSSDSVLVFWTICPHCQKQYLYYKRNFMARCDDCGKSFFAFKVREQPVPSRILSIATKKFQVSPEMFSFQQSSVPNQKAQYVNPSVRVDTNFIVRANVEETDESIKQYGWAGDMEGKCLVTRSGTVQLSEKSQIKSGVGHVPDADNNKPGTLVPKSPNLNSISVQNLTRENASAGTNAAESSNLQILGRGRIYCSSDSCHGMKSINRQRKYNCPSGSDSTNELTCNDDGSVPDNQSTGHHVNIEVSSEEEGNARPGGNRQDYKKNVTDTASQKSVNSVIGCPPDFIDFGKSRDAEEVDEYIKCHAMNSNIKRQRKYNSPSNPDLSNEHICSDNVAAPEIQSSLQHVPIEVYSEEKGNEKHGDSQGDIDTVSQNSANSAIAYPSPDFFDFDKSRDVYQIAIDQIWAVYDGHDCMPRAYARINHVDPSNLKAQFTWLVHSTVNEQNAKGTHEKLPFACGNFCLGETDVLQDSSRYLSHNVSWTSKNGTSYDIHPNKGEVWALYKGWSMQFSSDANRYQSYGYDIVQVLSSGPMDAGVTVSPLVRIAGFVSLFVKAKNESSFLISSCEALRFSHSIPFYTTNGNERIGVPEGFLELDTAALPSDLDAAFPPITLDSYMSSDNKTNTEVIIYACPDPEFYNFEHNRSHDKFEPGQIWALYSDTDKFPNFYGWVNKVEMEPFNVHLNWLEACPQNAQEKRWLEHDVPMSCGTFEIQNMVTKYSENYVFSHLVETKRIGAKCQVKIRPKIGEVWAIYKNWSAKWVPSHTTRGTKYAIGQIVECTEAFTLFGFLTKVVGHISVFKPDLGKGILKIPVKESLRFSHRIPSFCLTKEKGGKLHDCYELDPAAVPDDFLQKG</sequence>
<feature type="domain" description="J" evidence="2">
    <location>
        <begin position="135"/>
        <end position="199"/>
    </location>
</feature>
<feature type="region of interest" description="Disordered" evidence="1">
    <location>
        <begin position="439"/>
        <end position="499"/>
    </location>
</feature>
<feature type="region of interest" description="Disordered" evidence="1">
    <location>
        <begin position="360"/>
        <end position="385"/>
    </location>
</feature>